<evidence type="ECO:0000313" key="4">
    <source>
        <dbReference type="Proteomes" id="UP000037460"/>
    </source>
</evidence>
<dbReference type="EMBL" id="JWZX01002823">
    <property type="protein sequence ID" value="KOO26635.1"/>
    <property type="molecule type" value="Genomic_DNA"/>
</dbReference>
<organism evidence="3 4">
    <name type="scientific">Chrysochromulina tobinii</name>
    <dbReference type="NCBI Taxonomy" id="1460289"/>
    <lineage>
        <taxon>Eukaryota</taxon>
        <taxon>Haptista</taxon>
        <taxon>Haptophyta</taxon>
        <taxon>Prymnesiophyceae</taxon>
        <taxon>Prymnesiales</taxon>
        <taxon>Chrysochromulinaceae</taxon>
        <taxon>Chrysochromulina</taxon>
    </lineage>
</organism>
<accession>A0A0M0JJH4</accession>
<keyword evidence="2" id="KW-0732">Signal</keyword>
<feature type="region of interest" description="Disordered" evidence="1">
    <location>
        <begin position="129"/>
        <end position="153"/>
    </location>
</feature>
<proteinExistence type="predicted"/>
<sequence length="638" mass="67187">MSCALLLFVVCATLRHAAADCTALGCVLTAGEHKWSAIVRGDEWTLSLSISEEQDSAAGSLLRGGVAEAVSAAVSFSRSSNEAMVAWASAETQANWSAIIFHLAPHTIYVHGSGGELVELERVEIERSAARPTATTSGALTDPEGGTGSSSYLPVPGTNVRLRSPIDGACLLTVPGSDAPMFGSCDGAGSVWALLTGREPYSRGLRNVERGMCLQRKCYSGGKNTMQLGKCGVCGTMRWTLDRSRLVTPSLTSSAFFCISRALSSPEAAAAARAATVTKLNGQAASLSEQLELTKLKSEQTAQALDGTQKQLKMARTAREAALTSERHWKSQLMEAQGRADALQEATGAAMNETDAASVRLGETTSTIRLLNASLVAAEARALRAAEKAQQSEAAQRQLAMDDTERAKRAAAREVELEKVSARAISCEARITEEWKGQAECKEAAEARAVLSAQLASQRNLTQRAQAAADEARHQAVGREAAAELAAQCAAAKVEVEAQLSVLLTKHATLTTETTACRQSEQAALTSLGVAEAQATSQSAVAGACAAEAKRSTARLAHLETELANLAELNVSCATELERFVNFVDEAPVGVSTSVRLVRTARRLLGADAAVSAHQLRGLLRAFTDALSAPVKAKWYAC</sequence>
<name>A0A0M0JJH4_9EUKA</name>
<dbReference type="Proteomes" id="UP000037460">
    <property type="component" value="Unassembled WGS sequence"/>
</dbReference>
<gene>
    <name evidence="3" type="ORF">Ctob_003839</name>
</gene>
<feature type="chain" id="PRO_5005601919" evidence="2">
    <location>
        <begin position="20"/>
        <end position="638"/>
    </location>
</feature>
<reference evidence="4" key="1">
    <citation type="journal article" date="2015" name="PLoS Genet.">
        <title>Genome Sequence and Transcriptome Analyses of Chrysochromulina tobin: Metabolic Tools for Enhanced Algal Fitness in the Prominent Order Prymnesiales (Haptophyceae).</title>
        <authorList>
            <person name="Hovde B.T."/>
            <person name="Deodato C.R."/>
            <person name="Hunsperger H.M."/>
            <person name="Ryken S.A."/>
            <person name="Yost W."/>
            <person name="Jha R.K."/>
            <person name="Patterson J."/>
            <person name="Monnat R.J. Jr."/>
            <person name="Barlow S.B."/>
            <person name="Starkenburg S.R."/>
            <person name="Cattolico R.A."/>
        </authorList>
    </citation>
    <scope>NUCLEOTIDE SEQUENCE</scope>
    <source>
        <strain evidence="4">CCMP291</strain>
    </source>
</reference>
<feature type="signal peptide" evidence="2">
    <location>
        <begin position="1"/>
        <end position="19"/>
    </location>
</feature>
<keyword evidence="4" id="KW-1185">Reference proteome</keyword>
<protein>
    <submittedName>
        <fullName evidence="3">Uncharacterized protein</fullName>
    </submittedName>
</protein>
<evidence type="ECO:0000256" key="2">
    <source>
        <dbReference type="SAM" id="SignalP"/>
    </source>
</evidence>
<evidence type="ECO:0000256" key="1">
    <source>
        <dbReference type="SAM" id="MobiDB-lite"/>
    </source>
</evidence>
<comment type="caution">
    <text evidence="3">The sequence shown here is derived from an EMBL/GenBank/DDBJ whole genome shotgun (WGS) entry which is preliminary data.</text>
</comment>
<dbReference type="AlphaFoldDB" id="A0A0M0JJH4"/>
<evidence type="ECO:0000313" key="3">
    <source>
        <dbReference type="EMBL" id="KOO26635.1"/>
    </source>
</evidence>